<dbReference type="InterPro" id="IPR050344">
    <property type="entry name" value="Peptidase_M1_aminopeptidases"/>
</dbReference>
<reference evidence="18 19" key="1">
    <citation type="journal article" date="2014" name="Curr. Biol.">
        <title>The genome of the clonal raider ant Cerapachys biroi.</title>
        <authorList>
            <person name="Oxley P.R."/>
            <person name="Ji L."/>
            <person name="Fetter-Pruneda I."/>
            <person name="McKenzie S.K."/>
            <person name="Li C."/>
            <person name="Hu H."/>
            <person name="Zhang G."/>
            <person name="Kronauer D.J."/>
        </authorList>
    </citation>
    <scope>NUCLEOTIDE SEQUENCE [LARGE SCALE GENOMIC DNA]</scope>
</reference>
<dbReference type="GO" id="GO:0005737">
    <property type="term" value="C:cytoplasm"/>
    <property type="evidence" value="ECO:0007669"/>
    <property type="project" value="TreeGrafter"/>
</dbReference>
<evidence type="ECO:0000256" key="10">
    <source>
        <dbReference type="ARBA" id="ARBA00022833"/>
    </source>
</evidence>
<proteinExistence type="inferred from homology"/>
<dbReference type="EMBL" id="KK107372">
    <property type="protein sequence ID" value="EZA51702.1"/>
    <property type="molecule type" value="Genomic_DNA"/>
</dbReference>
<keyword evidence="12" id="KW-0472">Membrane</keyword>
<evidence type="ECO:0000256" key="3">
    <source>
        <dbReference type="ARBA" id="ARBA00010136"/>
    </source>
</evidence>
<dbReference type="GO" id="GO:0043171">
    <property type="term" value="P:peptide catabolic process"/>
    <property type="evidence" value="ECO:0007669"/>
    <property type="project" value="TreeGrafter"/>
</dbReference>
<evidence type="ECO:0000256" key="6">
    <source>
        <dbReference type="ARBA" id="ARBA00022670"/>
    </source>
</evidence>
<name>A0A026W6G9_OOCBI</name>
<evidence type="ECO:0000256" key="8">
    <source>
        <dbReference type="ARBA" id="ARBA00022729"/>
    </source>
</evidence>
<keyword evidence="19" id="KW-1185">Reference proteome</keyword>
<evidence type="ECO:0000256" key="2">
    <source>
        <dbReference type="ARBA" id="ARBA00004609"/>
    </source>
</evidence>
<feature type="domain" description="Aminopeptidase N-like N-terminal" evidence="17">
    <location>
        <begin position="23"/>
        <end position="142"/>
    </location>
</feature>
<evidence type="ECO:0000313" key="18">
    <source>
        <dbReference type="EMBL" id="EZA51702.1"/>
    </source>
</evidence>
<accession>A0A026W6G9</accession>
<evidence type="ECO:0000256" key="7">
    <source>
        <dbReference type="ARBA" id="ARBA00022723"/>
    </source>
</evidence>
<dbReference type="Proteomes" id="UP000053097">
    <property type="component" value="Unassembled WGS sequence"/>
</dbReference>
<keyword evidence="8" id="KW-0732">Signal</keyword>
<evidence type="ECO:0000256" key="5">
    <source>
        <dbReference type="ARBA" id="ARBA00022622"/>
    </source>
</evidence>
<dbReference type="OrthoDB" id="7554891at2759"/>
<dbReference type="FunFam" id="2.60.40.1910:FF:000008">
    <property type="entry name" value="Aminopeptidase"/>
    <property type="match status" value="1"/>
</dbReference>
<dbReference type="Pfam" id="PF11838">
    <property type="entry name" value="ERAP1_C"/>
    <property type="match status" value="1"/>
</dbReference>
<dbReference type="InterPro" id="IPR024571">
    <property type="entry name" value="ERAP1-like_C_dom"/>
</dbReference>
<keyword evidence="9" id="KW-0378">Hydrolase</keyword>
<dbReference type="GO" id="GO:0006508">
    <property type="term" value="P:proteolysis"/>
    <property type="evidence" value="ECO:0007669"/>
    <property type="project" value="UniProtKB-KW"/>
</dbReference>
<dbReference type="GO" id="GO:0008270">
    <property type="term" value="F:zinc ion binding"/>
    <property type="evidence" value="ECO:0007669"/>
    <property type="project" value="InterPro"/>
</dbReference>
<evidence type="ECO:0000256" key="12">
    <source>
        <dbReference type="ARBA" id="ARBA00023136"/>
    </source>
</evidence>
<evidence type="ECO:0000259" key="16">
    <source>
        <dbReference type="Pfam" id="PF11838"/>
    </source>
</evidence>
<feature type="domain" description="ERAP1-like C-terminal" evidence="16">
    <location>
        <begin position="494"/>
        <end position="656"/>
    </location>
</feature>
<dbReference type="Gene3D" id="1.25.50.20">
    <property type="match status" value="1"/>
</dbReference>
<comment type="cofactor">
    <cofactor evidence="1">
        <name>Zn(2+)</name>
        <dbReference type="ChEBI" id="CHEBI:29105"/>
    </cofactor>
</comment>
<dbReference type="PRINTS" id="PR00756">
    <property type="entry name" value="ALADIPTASE"/>
</dbReference>
<keyword evidence="11" id="KW-0482">Metalloprotease</keyword>
<dbReference type="Pfam" id="PF01433">
    <property type="entry name" value="Peptidase_M1"/>
    <property type="match status" value="1"/>
</dbReference>
<evidence type="ECO:0000313" key="19">
    <source>
        <dbReference type="Proteomes" id="UP000053097"/>
    </source>
</evidence>
<evidence type="ECO:0000256" key="13">
    <source>
        <dbReference type="ARBA" id="ARBA00023180"/>
    </source>
</evidence>
<evidence type="ECO:0000256" key="4">
    <source>
        <dbReference type="ARBA" id="ARBA00022475"/>
    </source>
</evidence>
<dbReference type="SUPFAM" id="SSF63737">
    <property type="entry name" value="Leukotriene A4 hydrolase N-terminal domain"/>
    <property type="match status" value="1"/>
</dbReference>
<feature type="domain" description="Peptidase M1 membrane alanine aminopeptidase" evidence="15">
    <location>
        <begin position="197"/>
        <end position="409"/>
    </location>
</feature>
<dbReference type="Gene3D" id="2.60.40.1910">
    <property type="match status" value="1"/>
</dbReference>
<evidence type="ECO:0000256" key="9">
    <source>
        <dbReference type="ARBA" id="ARBA00022801"/>
    </source>
</evidence>
<dbReference type="PANTHER" id="PTHR11533">
    <property type="entry name" value="PROTEASE M1 ZINC METALLOPROTEASE"/>
    <property type="match status" value="1"/>
</dbReference>
<comment type="similarity">
    <text evidence="3">Belongs to the peptidase M1 family.</text>
</comment>
<evidence type="ECO:0000259" key="15">
    <source>
        <dbReference type="Pfam" id="PF01433"/>
    </source>
</evidence>
<organism evidence="18 19">
    <name type="scientific">Ooceraea biroi</name>
    <name type="common">Clonal raider ant</name>
    <name type="synonym">Cerapachys biroi</name>
    <dbReference type="NCBI Taxonomy" id="2015173"/>
    <lineage>
        <taxon>Eukaryota</taxon>
        <taxon>Metazoa</taxon>
        <taxon>Ecdysozoa</taxon>
        <taxon>Arthropoda</taxon>
        <taxon>Hexapoda</taxon>
        <taxon>Insecta</taxon>
        <taxon>Pterygota</taxon>
        <taxon>Neoptera</taxon>
        <taxon>Endopterygota</taxon>
        <taxon>Hymenoptera</taxon>
        <taxon>Apocrita</taxon>
        <taxon>Aculeata</taxon>
        <taxon>Formicoidea</taxon>
        <taxon>Formicidae</taxon>
        <taxon>Dorylinae</taxon>
        <taxon>Ooceraea</taxon>
    </lineage>
</organism>
<dbReference type="AlphaFoldDB" id="A0A026W6G9"/>
<sequence>MKNKEYESIPIVRKISGEHSIQENILDLFFKQQLFPGNYTLSISYVTYIEDIGEGYFKIVFQPEERNIKNLLLATNIQSIEARKWFPCWDEPEFKATFLISFNHERKHKIWPIMSAENYTSDDYDRSWMWTNFVIPYPISTYQVMFTLTDLNLRSSCVCTSHPTTEFYKVNVFNTIWRRPGLDNSMKFSDVVFKKILQSAWYKKMPVTVTDINQLAIPDMQEDVIGKWRLILYKESLVTYDEETGNSAQKREIAHVITRAIIHQVIDNTITPSWWSHLWLNEGLAALLHMDTLEQIFPEWRFLDLFVVQVQQDCFRHDTMFTMRPLSHEVQTSSEIKSLFSFPIYVKAPVILRMVRHIMGNTFQEIIEKFLNKYFLKTSKPDDLWNMMQVNVHNLEHTTPTMKDIMETWVTRNNYPIVYVHRYKSLLSISQSRNESYIINANDDKGNVQVSRHWLPITFTIWEQLDFSNTTPHNWITPEENSKISVPLNNSDEWIIVNLQQTGYYRVKYDDWSLYSISVYLYSENYEKIHVLNRAQIIDDTYYFLMRGEVTYNMFVYLIFYLRQERDYVTWYPMFQIFRDISHFLPLNLTRSDAVMDAMRYILQGLLGHLTYNETIGEDDLTKWLRQEAVRWACIFGDTDCQRIANARLEEHLKDPTNHK</sequence>
<evidence type="ECO:0000256" key="14">
    <source>
        <dbReference type="ARBA" id="ARBA00023288"/>
    </source>
</evidence>
<keyword evidence="18" id="KW-0031">Aminopeptidase</keyword>
<dbReference type="OMA" id="CQRIANA"/>
<keyword evidence="14" id="KW-0449">Lipoprotein</keyword>
<keyword evidence="13" id="KW-0325">Glycoprotein</keyword>
<dbReference type="GO" id="GO:0070006">
    <property type="term" value="F:metalloaminopeptidase activity"/>
    <property type="evidence" value="ECO:0007669"/>
    <property type="project" value="TreeGrafter"/>
</dbReference>
<evidence type="ECO:0000256" key="11">
    <source>
        <dbReference type="ARBA" id="ARBA00023049"/>
    </source>
</evidence>
<keyword evidence="6" id="KW-0645">Protease</keyword>
<dbReference type="Pfam" id="PF17900">
    <property type="entry name" value="Peptidase_M1_N"/>
    <property type="match status" value="1"/>
</dbReference>
<evidence type="ECO:0000259" key="17">
    <source>
        <dbReference type="Pfam" id="PF17900"/>
    </source>
</evidence>
<dbReference type="GO" id="GO:0098552">
    <property type="term" value="C:side of membrane"/>
    <property type="evidence" value="ECO:0007669"/>
    <property type="project" value="UniProtKB-KW"/>
</dbReference>
<comment type="subcellular location">
    <subcellularLocation>
        <location evidence="2">Cell membrane</location>
        <topology evidence="2">Lipid-anchor</topology>
        <topology evidence="2">GPI-anchor</topology>
    </subcellularLocation>
</comment>
<dbReference type="InterPro" id="IPR014782">
    <property type="entry name" value="Peptidase_M1_dom"/>
</dbReference>
<keyword evidence="10" id="KW-0862">Zinc</keyword>
<dbReference type="PANTHER" id="PTHR11533:SF294">
    <property type="entry name" value="THYROTROPIN-RELEASING HORMONE-DEGRADING ECTOENZYME"/>
    <property type="match status" value="1"/>
</dbReference>
<dbReference type="InterPro" id="IPR001930">
    <property type="entry name" value="Peptidase_M1"/>
</dbReference>
<keyword evidence="5" id="KW-0336">GPI-anchor</keyword>
<dbReference type="GO" id="GO:0042277">
    <property type="term" value="F:peptide binding"/>
    <property type="evidence" value="ECO:0007669"/>
    <property type="project" value="TreeGrafter"/>
</dbReference>
<dbReference type="InterPro" id="IPR042097">
    <property type="entry name" value="Aminopeptidase_N-like_N_sf"/>
</dbReference>
<dbReference type="SUPFAM" id="SSF55486">
    <property type="entry name" value="Metalloproteases ('zincins'), catalytic domain"/>
    <property type="match status" value="1"/>
</dbReference>
<dbReference type="Gene3D" id="1.10.390.10">
    <property type="entry name" value="Neutral Protease Domain 2"/>
    <property type="match status" value="1"/>
</dbReference>
<dbReference type="InterPro" id="IPR027268">
    <property type="entry name" value="Peptidase_M4/M1_CTD_sf"/>
</dbReference>
<keyword evidence="7" id="KW-0479">Metal-binding</keyword>
<evidence type="ECO:0000256" key="1">
    <source>
        <dbReference type="ARBA" id="ARBA00001947"/>
    </source>
</evidence>
<dbReference type="Gene3D" id="2.60.40.1730">
    <property type="entry name" value="tricorn interacting facor f3 domain"/>
    <property type="match status" value="1"/>
</dbReference>
<protein>
    <submittedName>
        <fullName evidence="18">Aminopeptidase N</fullName>
    </submittedName>
</protein>
<gene>
    <name evidence="18" type="ORF">X777_09458</name>
</gene>
<dbReference type="GO" id="GO:0005615">
    <property type="term" value="C:extracellular space"/>
    <property type="evidence" value="ECO:0007669"/>
    <property type="project" value="TreeGrafter"/>
</dbReference>
<dbReference type="GO" id="GO:0005886">
    <property type="term" value="C:plasma membrane"/>
    <property type="evidence" value="ECO:0007669"/>
    <property type="project" value="UniProtKB-SubCell"/>
</dbReference>
<keyword evidence="4" id="KW-1003">Cell membrane</keyword>
<dbReference type="InterPro" id="IPR045357">
    <property type="entry name" value="Aminopeptidase_N-like_N"/>
</dbReference>